<proteinExistence type="predicted"/>
<organism evidence="5 6">
    <name type="scientific">Anaerovibrio slackiae</name>
    <dbReference type="NCBI Taxonomy" id="2652309"/>
    <lineage>
        <taxon>Bacteria</taxon>
        <taxon>Bacillati</taxon>
        <taxon>Bacillota</taxon>
        <taxon>Negativicutes</taxon>
        <taxon>Selenomonadales</taxon>
        <taxon>Selenomonadaceae</taxon>
        <taxon>Anaerovibrio</taxon>
    </lineage>
</organism>
<keyword evidence="3" id="KW-0762">Sugar transport</keyword>
<evidence type="ECO:0000313" key="5">
    <source>
        <dbReference type="EMBL" id="MSU08462.1"/>
    </source>
</evidence>
<keyword evidence="6" id="KW-1185">Reference proteome</keyword>
<dbReference type="PANTHER" id="PTHR33705:SF1">
    <property type="entry name" value="PHOSPHOCARRIER PROTEIN HPR"/>
    <property type="match status" value="1"/>
</dbReference>
<dbReference type="Proteomes" id="UP000433181">
    <property type="component" value="Unassembled WGS sequence"/>
</dbReference>
<dbReference type="EMBL" id="VUNR01000008">
    <property type="protein sequence ID" value="MSU08462.1"/>
    <property type="molecule type" value="Genomic_DNA"/>
</dbReference>
<dbReference type="PROSITE" id="PS51350">
    <property type="entry name" value="PTS_HPR_DOM"/>
    <property type="match status" value="1"/>
</dbReference>
<dbReference type="PRINTS" id="PR00107">
    <property type="entry name" value="PHOSPHOCPHPR"/>
</dbReference>
<dbReference type="AlphaFoldDB" id="A0A6I2UHH6"/>
<evidence type="ECO:0000256" key="2">
    <source>
        <dbReference type="ARBA" id="ARBA00020422"/>
    </source>
</evidence>
<feature type="domain" description="HPr" evidence="4">
    <location>
        <begin position="1"/>
        <end position="90"/>
    </location>
</feature>
<reference evidence="5 6" key="1">
    <citation type="submission" date="2019-08" db="EMBL/GenBank/DDBJ databases">
        <title>In-depth cultivation of the pig gut microbiome towards novel bacterial diversity and tailored functional studies.</title>
        <authorList>
            <person name="Wylensek D."/>
            <person name="Hitch T.C.A."/>
            <person name="Clavel T."/>
        </authorList>
    </citation>
    <scope>NUCLEOTIDE SEQUENCE [LARGE SCALE GENOMIC DNA]</scope>
    <source>
        <strain evidence="5 6">WCA-693-APC-5D-A</strain>
    </source>
</reference>
<dbReference type="Pfam" id="PF00381">
    <property type="entry name" value="PTS-HPr"/>
    <property type="match status" value="1"/>
</dbReference>
<dbReference type="InterPro" id="IPR050399">
    <property type="entry name" value="HPr"/>
</dbReference>
<comment type="function">
    <text evidence="1">General (non sugar-specific) component of the phosphoenolpyruvate-dependent sugar phosphotransferase system (sugar PTS). This major carbohydrate active-transport system catalyzes the phosphorylation of incoming sugar substrates concomitantly with their translocation across the cell membrane. The phosphoryl group from phosphoenolpyruvate (PEP) is transferred to the phosphoryl carrier protein HPr by enzyme I. Phospho-HPr then transfers it to the PTS EIIA domain.</text>
</comment>
<dbReference type="RefSeq" id="WP_154406628.1">
    <property type="nucleotide sequence ID" value="NZ_JAQXJM010000028.1"/>
</dbReference>
<protein>
    <recommendedName>
        <fullName evidence="2">Phosphocarrier protein HPr</fullName>
    </recommendedName>
</protein>
<evidence type="ECO:0000256" key="1">
    <source>
        <dbReference type="ARBA" id="ARBA00003681"/>
    </source>
</evidence>
<gene>
    <name evidence="5" type="ORF">FYJ84_05615</name>
</gene>
<name>A0A6I2UHH6_9FIRM</name>
<evidence type="ECO:0000256" key="3">
    <source>
        <dbReference type="ARBA" id="ARBA00022597"/>
    </source>
</evidence>
<dbReference type="InterPro" id="IPR000032">
    <property type="entry name" value="HPr-like"/>
</dbReference>
<evidence type="ECO:0000313" key="6">
    <source>
        <dbReference type="Proteomes" id="UP000433181"/>
    </source>
</evidence>
<sequence>MREENFTIINAQGLHARPAGQIAKEARAFKSKITLSVAATGKNSDAKSLMGIMTLQAKKGTVLTVTADGPDEDAAIEKFGGMITSGFGED</sequence>
<dbReference type="SUPFAM" id="SSF55594">
    <property type="entry name" value="HPr-like"/>
    <property type="match status" value="1"/>
</dbReference>
<dbReference type="NCBIfam" id="TIGR01003">
    <property type="entry name" value="PTS_HPr_family"/>
    <property type="match status" value="1"/>
</dbReference>
<dbReference type="Gene3D" id="3.30.1340.10">
    <property type="entry name" value="HPr-like"/>
    <property type="match status" value="1"/>
</dbReference>
<evidence type="ECO:0000259" key="4">
    <source>
        <dbReference type="PROSITE" id="PS51350"/>
    </source>
</evidence>
<dbReference type="PANTHER" id="PTHR33705">
    <property type="entry name" value="PHOSPHOCARRIER PROTEIN HPR"/>
    <property type="match status" value="1"/>
</dbReference>
<dbReference type="GeneID" id="96778388"/>
<dbReference type="InterPro" id="IPR035895">
    <property type="entry name" value="HPr-like_sf"/>
</dbReference>
<keyword evidence="3" id="KW-0813">Transport</keyword>
<dbReference type="CDD" id="cd00367">
    <property type="entry name" value="PTS-HPr_like"/>
    <property type="match status" value="1"/>
</dbReference>
<accession>A0A6I2UHH6</accession>
<comment type="caution">
    <text evidence="5">The sequence shown here is derived from an EMBL/GenBank/DDBJ whole genome shotgun (WGS) entry which is preliminary data.</text>
</comment>